<keyword evidence="3 5" id="KW-1133">Transmembrane helix</keyword>
<feature type="transmembrane region" description="Helical" evidence="5">
    <location>
        <begin position="90"/>
        <end position="110"/>
    </location>
</feature>
<dbReference type="PANTHER" id="PTHR30566">
    <property type="entry name" value="YNAI-RELATED MECHANOSENSITIVE ION CHANNEL"/>
    <property type="match status" value="1"/>
</dbReference>
<reference evidence="8" key="1">
    <citation type="submission" date="2016-03" db="EMBL/GenBank/DDBJ databases">
        <authorList>
            <person name="Ma C."/>
            <person name="Zhou S."/>
            <person name="Yang G."/>
        </authorList>
    </citation>
    <scope>NUCLEOTIDE SEQUENCE [LARGE SCALE GENOMIC DNA]</scope>
    <source>
        <strain evidence="8">SgZ-1</strain>
    </source>
</reference>
<evidence type="ECO:0000256" key="3">
    <source>
        <dbReference type="ARBA" id="ARBA00022989"/>
    </source>
</evidence>
<evidence type="ECO:0000256" key="1">
    <source>
        <dbReference type="ARBA" id="ARBA00004370"/>
    </source>
</evidence>
<name>A0A127K885_9RHOO</name>
<evidence type="ECO:0000256" key="2">
    <source>
        <dbReference type="ARBA" id="ARBA00022692"/>
    </source>
</evidence>
<keyword evidence="2 5" id="KW-0812">Transmembrane</keyword>
<evidence type="ECO:0000256" key="5">
    <source>
        <dbReference type="SAM" id="Phobius"/>
    </source>
</evidence>
<evidence type="ECO:0000313" key="7">
    <source>
        <dbReference type="EMBL" id="AMO38169.1"/>
    </source>
</evidence>
<dbReference type="GO" id="GO:0008381">
    <property type="term" value="F:mechanosensitive monoatomic ion channel activity"/>
    <property type="evidence" value="ECO:0007669"/>
    <property type="project" value="UniProtKB-ARBA"/>
</dbReference>
<feature type="domain" description="Mechanosensitive ion channel MscS" evidence="6">
    <location>
        <begin position="108"/>
        <end position="171"/>
    </location>
</feature>
<dbReference type="AlphaFoldDB" id="A0A127K885"/>
<dbReference type="Proteomes" id="UP000036902">
    <property type="component" value="Chromosome"/>
</dbReference>
<dbReference type="InterPro" id="IPR006685">
    <property type="entry name" value="MscS_channel_2nd"/>
</dbReference>
<dbReference type="Pfam" id="PF00924">
    <property type="entry name" value="MS_channel_2nd"/>
    <property type="match status" value="1"/>
</dbReference>
<evidence type="ECO:0000256" key="4">
    <source>
        <dbReference type="ARBA" id="ARBA00023136"/>
    </source>
</evidence>
<keyword evidence="8" id="KW-1185">Reference proteome</keyword>
<dbReference type="Gene3D" id="2.30.30.60">
    <property type="match status" value="1"/>
</dbReference>
<gene>
    <name evidence="7" type="ORF">AC731_015230</name>
</gene>
<dbReference type="KEGG" id="thu:AC731_015230"/>
<dbReference type="PANTHER" id="PTHR30566:SF27">
    <property type="entry name" value="MECHANOSENSITIVE ION CHANNEL PROTEIN"/>
    <property type="match status" value="1"/>
</dbReference>
<proteinExistence type="predicted"/>
<feature type="transmembrane region" description="Helical" evidence="5">
    <location>
        <begin position="63"/>
        <end position="84"/>
    </location>
</feature>
<dbReference type="EMBL" id="CP014646">
    <property type="protein sequence ID" value="AMO38169.1"/>
    <property type="molecule type" value="Genomic_DNA"/>
</dbReference>
<evidence type="ECO:0000313" key="8">
    <source>
        <dbReference type="Proteomes" id="UP000036902"/>
    </source>
</evidence>
<protein>
    <submittedName>
        <fullName evidence="7">Mechanosensitive ion channel protein MscS</fullName>
    </submittedName>
</protein>
<dbReference type="InterPro" id="IPR010920">
    <property type="entry name" value="LSM_dom_sf"/>
</dbReference>
<dbReference type="InterPro" id="IPR023408">
    <property type="entry name" value="MscS_beta-dom_sf"/>
</dbReference>
<dbReference type="STRING" id="1134435.AC731_015230"/>
<sequence>MPIDSLERLFIAIPGQWERAIATVLMVLVGATLTHLWARYLARGEVISNEKRRVHLVWVRNTIWFVVLFVIISVWASTIAGFALSLAAVAGAMLIVSKELLMCVLGYLYLTLVRPFKVGDLIESSLFSGRVVDIDMFATTLAEYGHAGQVTGKVVEFPNGLLLTTPVKNVSPTGEYVLHLMRVPVPAAMVCDLVSIEDTARTAAELATREWQEQAEAHFRKLANEDFISYSSGRIKVLWDFVDPEHLMLIIRITCPVAMRLKVEQSVFRAIWLEVSRQRSDLGATGWAAPSLMTDN</sequence>
<accession>A0A127K885</accession>
<evidence type="ECO:0000259" key="6">
    <source>
        <dbReference type="Pfam" id="PF00924"/>
    </source>
</evidence>
<dbReference type="GO" id="GO:0016020">
    <property type="term" value="C:membrane"/>
    <property type="evidence" value="ECO:0007669"/>
    <property type="project" value="UniProtKB-SubCell"/>
</dbReference>
<feature type="transmembrane region" description="Helical" evidence="5">
    <location>
        <begin position="20"/>
        <end position="42"/>
    </location>
</feature>
<dbReference type="RefSeq" id="WP_002937768.1">
    <property type="nucleotide sequence ID" value="NZ_CP014646.1"/>
</dbReference>
<organism evidence="7 8">
    <name type="scientific">Thauera humireducens</name>
    <dbReference type="NCBI Taxonomy" id="1134435"/>
    <lineage>
        <taxon>Bacteria</taxon>
        <taxon>Pseudomonadati</taxon>
        <taxon>Pseudomonadota</taxon>
        <taxon>Betaproteobacteria</taxon>
        <taxon>Rhodocyclales</taxon>
        <taxon>Zoogloeaceae</taxon>
        <taxon>Thauera</taxon>
    </lineage>
</organism>
<comment type="subcellular location">
    <subcellularLocation>
        <location evidence="1">Membrane</location>
    </subcellularLocation>
</comment>
<keyword evidence="4 5" id="KW-0472">Membrane</keyword>
<dbReference type="SUPFAM" id="SSF50182">
    <property type="entry name" value="Sm-like ribonucleoproteins"/>
    <property type="match status" value="1"/>
</dbReference>